<dbReference type="SUPFAM" id="SSF141523">
    <property type="entry name" value="L,D-transpeptidase catalytic domain-like"/>
    <property type="match status" value="1"/>
</dbReference>
<sequence length="345" mass="38462">MHLEMFKQAQIARRVLSVSMTIFTLLLAGCVGSSLEMESRGEIAIPYKVTALMRNKGVKGSDPVFIRIFKQESELEVWKKRRAGDYVLLKTYEMCRWSGDLGPKRAEGDRQAPEGIYEVTLGRLNPNSKYFLSFDLGYPNKLERAKGYSGTALMVHGACSSSGCFAITDEQITEVYALVRDALRAGQPSVQVQSLPFRMTPENLARHYDNPNLSFWLDLKEASTTFEVLRRPPEFRFCEGRYRFGAAKDPGADYGPLGQCPQLEQPPQRVSEKIAADLSSVEQLREGGGNIVSSYADGGMHSRFRNVLLERGAEFLARKTSSSAVPVSRPKAALSDPYKPLLSQQ</sequence>
<dbReference type="PROSITE" id="PS52029">
    <property type="entry name" value="LD_TPASE"/>
    <property type="match status" value="1"/>
</dbReference>
<dbReference type="PROSITE" id="PS51257">
    <property type="entry name" value="PROKAR_LIPOPROTEIN"/>
    <property type="match status" value="1"/>
</dbReference>
<keyword evidence="5 7" id="KW-0573">Peptidoglycan synthesis</keyword>
<dbReference type="CDD" id="cd16913">
    <property type="entry name" value="YkuD_like"/>
    <property type="match status" value="1"/>
</dbReference>
<dbReference type="PANTHER" id="PTHR36699:SF1">
    <property type="entry name" value="L,D-TRANSPEPTIDASE YAFK-RELATED"/>
    <property type="match status" value="1"/>
</dbReference>
<keyword evidence="3" id="KW-0808">Transferase</keyword>
<dbReference type="Pfam" id="PF03734">
    <property type="entry name" value="YkuD"/>
    <property type="match status" value="1"/>
</dbReference>
<feature type="active site" description="Nucleophile" evidence="7">
    <location>
        <position position="164"/>
    </location>
</feature>
<keyword evidence="6 7" id="KW-0961">Cell wall biogenesis/degradation</keyword>
<dbReference type="UniPathway" id="UPA00219"/>
<dbReference type="InterPro" id="IPR005490">
    <property type="entry name" value="LD_TPept_cat_dom"/>
</dbReference>
<keyword evidence="4 7" id="KW-0133">Cell shape</keyword>
<evidence type="ECO:0000256" key="1">
    <source>
        <dbReference type="ARBA" id="ARBA00004752"/>
    </source>
</evidence>
<name>A0A5E8H5U2_ROSAD</name>
<dbReference type="PANTHER" id="PTHR36699">
    <property type="entry name" value="LD-TRANSPEPTIDASE"/>
    <property type="match status" value="1"/>
</dbReference>
<geneLocation type="plasmid" evidence="11">
    <name>pladfl_1</name>
</geneLocation>
<evidence type="ECO:0000259" key="9">
    <source>
        <dbReference type="PROSITE" id="PS52029"/>
    </source>
</evidence>
<gene>
    <name evidence="10" type="ORF">SADFL11_46</name>
</gene>
<comment type="pathway">
    <text evidence="1 7">Cell wall biogenesis; peptidoglycan biosynthesis.</text>
</comment>
<proteinExistence type="inferred from homology"/>
<evidence type="ECO:0000256" key="5">
    <source>
        <dbReference type="ARBA" id="ARBA00022984"/>
    </source>
</evidence>
<evidence type="ECO:0000313" key="10">
    <source>
        <dbReference type="EMBL" id="EEE48152.1"/>
    </source>
</evidence>
<evidence type="ECO:0000256" key="2">
    <source>
        <dbReference type="ARBA" id="ARBA00005992"/>
    </source>
</evidence>
<reference evidence="10 11" key="1">
    <citation type="submission" date="2008-01" db="EMBL/GenBank/DDBJ databases">
        <authorList>
            <person name="Wagner-Dobler I."/>
            <person name="Ferriera S."/>
            <person name="Johnson J."/>
            <person name="Kravitz S."/>
            <person name="Beeson K."/>
            <person name="Sutton G."/>
            <person name="Rogers Y.-H."/>
            <person name="Friedman R."/>
            <person name="Frazier M."/>
            <person name="Venter J.C."/>
        </authorList>
    </citation>
    <scope>NUCLEOTIDE SEQUENCE [LARGE SCALE GENOMIC DNA]</scope>
    <source>
        <strain evidence="11">DSM 17067 / NCIMB 14079 / DFL-11</strain>
        <plasmid evidence="11">pladfl_1</plasmid>
    </source>
</reference>
<dbReference type="AlphaFoldDB" id="A0A5E8H5U2"/>
<comment type="caution">
    <text evidence="10">The sequence shown here is derived from an EMBL/GenBank/DDBJ whole genome shotgun (WGS) entry which is preliminary data.</text>
</comment>
<dbReference type="EMBL" id="ACCU02000005">
    <property type="protein sequence ID" value="EEE48152.1"/>
    <property type="molecule type" value="Genomic_DNA"/>
</dbReference>
<dbReference type="GO" id="GO:0004180">
    <property type="term" value="F:carboxypeptidase activity"/>
    <property type="evidence" value="ECO:0007669"/>
    <property type="project" value="UniProtKB-ARBA"/>
</dbReference>
<dbReference type="GO" id="GO:0008360">
    <property type="term" value="P:regulation of cell shape"/>
    <property type="evidence" value="ECO:0007669"/>
    <property type="project" value="UniProtKB-UniRule"/>
</dbReference>
<accession>A0A5E8H5U2</accession>
<keyword evidence="10" id="KW-0614">Plasmid</keyword>
<dbReference type="GO" id="GO:0071555">
    <property type="term" value="P:cell wall organization"/>
    <property type="evidence" value="ECO:0007669"/>
    <property type="project" value="UniProtKB-UniRule"/>
</dbReference>
<reference evidence="10 11" key="2">
    <citation type="submission" date="2013-04" db="EMBL/GenBank/DDBJ databases">
        <authorList>
            <person name="Fiebig A."/>
            <person name="Pradella S."/>
            <person name="Wagner-Doebler I."/>
        </authorList>
    </citation>
    <scope>NUCLEOTIDE SEQUENCE [LARGE SCALE GENOMIC DNA]</scope>
    <source>
        <strain evidence="11">DSM 17067 / NCIMB 14079 / DFL-11</strain>
        <plasmid evidence="11">pladfl_1</plasmid>
    </source>
</reference>
<dbReference type="GO" id="GO:0016740">
    <property type="term" value="F:transferase activity"/>
    <property type="evidence" value="ECO:0007669"/>
    <property type="project" value="UniProtKB-KW"/>
</dbReference>
<evidence type="ECO:0000313" key="11">
    <source>
        <dbReference type="Proteomes" id="UP000004703"/>
    </source>
</evidence>
<evidence type="ECO:0000256" key="7">
    <source>
        <dbReference type="PROSITE-ProRule" id="PRU01373"/>
    </source>
</evidence>
<feature type="domain" description="L,D-TPase catalytic" evidence="9">
    <location>
        <begin position="64"/>
        <end position="193"/>
    </location>
</feature>
<evidence type="ECO:0000256" key="3">
    <source>
        <dbReference type="ARBA" id="ARBA00022679"/>
    </source>
</evidence>
<evidence type="ECO:0000256" key="6">
    <source>
        <dbReference type="ARBA" id="ARBA00023316"/>
    </source>
</evidence>
<feature type="region of interest" description="Disordered" evidence="8">
    <location>
        <begin position="318"/>
        <end position="345"/>
    </location>
</feature>
<organism evidence="10 11">
    <name type="scientific">Roseibium alexandrii (strain DSM 17067 / NCIMB 14079 / DFL-11)</name>
    <name type="common">Labrenzia alexandrii</name>
    <dbReference type="NCBI Taxonomy" id="244592"/>
    <lineage>
        <taxon>Bacteria</taxon>
        <taxon>Pseudomonadati</taxon>
        <taxon>Pseudomonadota</taxon>
        <taxon>Alphaproteobacteria</taxon>
        <taxon>Hyphomicrobiales</taxon>
        <taxon>Stappiaceae</taxon>
        <taxon>Roseibium</taxon>
    </lineage>
</organism>
<protein>
    <recommendedName>
        <fullName evidence="9">L,D-TPase catalytic domain-containing protein</fullName>
    </recommendedName>
</protein>
<comment type="similarity">
    <text evidence="2">Belongs to the YkuD family.</text>
</comment>
<dbReference type="InterPro" id="IPR038063">
    <property type="entry name" value="Transpep_catalytic_dom"/>
</dbReference>
<evidence type="ECO:0000256" key="8">
    <source>
        <dbReference type="SAM" id="MobiDB-lite"/>
    </source>
</evidence>
<feature type="active site" description="Proton donor/acceptor" evidence="7">
    <location>
        <position position="156"/>
    </location>
</feature>
<dbReference type="GO" id="GO:0009252">
    <property type="term" value="P:peptidoglycan biosynthetic process"/>
    <property type="evidence" value="ECO:0007669"/>
    <property type="project" value="UniProtKB-UniPathway"/>
</dbReference>
<dbReference type="Proteomes" id="UP000004703">
    <property type="component" value="Plasmid pLADFL_1"/>
</dbReference>
<evidence type="ECO:0000256" key="4">
    <source>
        <dbReference type="ARBA" id="ARBA00022960"/>
    </source>
</evidence>